<keyword evidence="1" id="KW-0472">Membrane</keyword>
<evidence type="ECO:0000313" key="3">
    <source>
        <dbReference type="Proteomes" id="UP000230750"/>
    </source>
</evidence>
<evidence type="ECO:0000313" key="2">
    <source>
        <dbReference type="EMBL" id="PIK49199.1"/>
    </source>
</evidence>
<keyword evidence="1" id="KW-0812">Transmembrane</keyword>
<dbReference type="Proteomes" id="UP000230750">
    <property type="component" value="Unassembled WGS sequence"/>
</dbReference>
<sequence length="241" mass="27761">MFSQLHGKRVISEILGSDEYNILFLWLRHFIDDVISIHIDVIDELEANKYCSSDDVTCSKKSTLYTNVTPDLLDVELFELEDLVPAVSPNGIITYEGRSYSLYVPEGKRLLMMYDMDMRRKIASIQQPAVRADYERRFRLNMRGMIDRIYYEKETPHTSTHFYSDNETQILPILFSLVFLHPIQHLPVRIEIGTPSGLDVGILLALSLGSVTIFFFLLAILLALVFIVSELFLFISSIKQE</sequence>
<evidence type="ECO:0000256" key="1">
    <source>
        <dbReference type="SAM" id="Phobius"/>
    </source>
</evidence>
<gene>
    <name evidence="2" type="ORF">BSL78_13929</name>
</gene>
<proteinExistence type="predicted"/>
<dbReference type="EMBL" id="MRZV01000476">
    <property type="protein sequence ID" value="PIK49199.1"/>
    <property type="molecule type" value="Genomic_DNA"/>
</dbReference>
<comment type="caution">
    <text evidence="2">The sequence shown here is derived from an EMBL/GenBank/DDBJ whole genome shotgun (WGS) entry which is preliminary data.</text>
</comment>
<organism evidence="2 3">
    <name type="scientific">Stichopus japonicus</name>
    <name type="common">Sea cucumber</name>
    <dbReference type="NCBI Taxonomy" id="307972"/>
    <lineage>
        <taxon>Eukaryota</taxon>
        <taxon>Metazoa</taxon>
        <taxon>Echinodermata</taxon>
        <taxon>Eleutherozoa</taxon>
        <taxon>Echinozoa</taxon>
        <taxon>Holothuroidea</taxon>
        <taxon>Aspidochirotacea</taxon>
        <taxon>Aspidochirotida</taxon>
        <taxon>Stichopodidae</taxon>
        <taxon>Apostichopus</taxon>
    </lineage>
</organism>
<feature type="transmembrane region" description="Helical" evidence="1">
    <location>
        <begin position="202"/>
        <end position="235"/>
    </location>
</feature>
<keyword evidence="1" id="KW-1133">Transmembrane helix</keyword>
<dbReference type="AlphaFoldDB" id="A0A2G8KMF4"/>
<accession>A0A2G8KMF4</accession>
<keyword evidence="3" id="KW-1185">Reference proteome</keyword>
<protein>
    <submittedName>
        <fullName evidence="2">Uncharacterized protein</fullName>
    </submittedName>
</protein>
<name>A0A2G8KMF4_STIJA</name>
<reference evidence="2 3" key="1">
    <citation type="journal article" date="2017" name="PLoS Biol.">
        <title>The sea cucumber genome provides insights into morphological evolution and visceral regeneration.</title>
        <authorList>
            <person name="Zhang X."/>
            <person name="Sun L."/>
            <person name="Yuan J."/>
            <person name="Sun Y."/>
            <person name="Gao Y."/>
            <person name="Zhang L."/>
            <person name="Li S."/>
            <person name="Dai H."/>
            <person name="Hamel J.F."/>
            <person name="Liu C."/>
            <person name="Yu Y."/>
            <person name="Liu S."/>
            <person name="Lin W."/>
            <person name="Guo K."/>
            <person name="Jin S."/>
            <person name="Xu P."/>
            <person name="Storey K.B."/>
            <person name="Huan P."/>
            <person name="Zhang T."/>
            <person name="Zhou Y."/>
            <person name="Zhang J."/>
            <person name="Lin C."/>
            <person name="Li X."/>
            <person name="Xing L."/>
            <person name="Huo D."/>
            <person name="Sun M."/>
            <person name="Wang L."/>
            <person name="Mercier A."/>
            <person name="Li F."/>
            <person name="Yang H."/>
            <person name="Xiang J."/>
        </authorList>
    </citation>
    <scope>NUCLEOTIDE SEQUENCE [LARGE SCALE GENOMIC DNA]</scope>
    <source>
        <strain evidence="2">Shaxun</strain>
        <tissue evidence="2">Muscle</tissue>
    </source>
</reference>